<evidence type="ECO:0000256" key="3">
    <source>
        <dbReference type="ARBA" id="ARBA00022475"/>
    </source>
</evidence>
<proteinExistence type="inferred from homology"/>
<keyword evidence="4 9" id="KW-0812">Transmembrane</keyword>
<feature type="transmembrane region" description="Helical" evidence="9">
    <location>
        <begin position="91"/>
        <end position="111"/>
    </location>
</feature>
<dbReference type="AlphaFoldDB" id="X1C7R4"/>
<organism evidence="10">
    <name type="scientific">marine sediment metagenome</name>
    <dbReference type="NCBI Taxonomy" id="412755"/>
    <lineage>
        <taxon>unclassified sequences</taxon>
        <taxon>metagenomes</taxon>
        <taxon>ecological metagenomes</taxon>
    </lineage>
</organism>
<evidence type="ECO:0000256" key="6">
    <source>
        <dbReference type="ARBA" id="ARBA00022989"/>
    </source>
</evidence>
<evidence type="ECO:0000256" key="4">
    <source>
        <dbReference type="ARBA" id="ARBA00022692"/>
    </source>
</evidence>
<comment type="caution">
    <text evidence="10">The sequence shown here is derived from an EMBL/GenBank/DDBJ whole genome shotgun (WGS) entry which is preliminary data.</text>
</comment>
<accession>X1C7R4</accession>
<reference evidence="10" key="1">
    <citation type="journal article" date="2014" name="Front. Microbiol.">
        <title>High frequency of phylogenetically diverse reductive dehalogenase-homologous genes in deep subseafloor sedimentary metagenomes.</title>
        <authorList>
            <person name="Kawai M."/>
            <person name="Futagami T."/>
            <person name="Toyoda A."/>
            <person name="Takaki Y."/>
            <person name="Nishi S."/>
            <person name="Hori S."/>
            <person name="Arai W."/>
            <person name="Tsubouchi T."/>
            <person name="Morono Y."/>
            <person name="Uchiyama I."/>
            <person name="Ito T."/>
            <person name="Fujiyama A."/>
            <person name="Inagaki F."/>
            <person name="Takami H."/>
        </authorList>
    </citation>
    <scope>NUCLEOTIDE SEQUENCE</scope>
    <source>
        <strain evidence="10">Expedition CK06-06</strain>
    </source>
</reference>
<sequence>MNWVQVLFNSCVTGSLYLISAVALTLVYGLCRFPNFAHAEFMAFGAYMGYFVAEQLGLGFPFSFIVAFLASGALGVLSYKGVFQPLAKRGATIIHQMIASIALGFIVRHSIGEIWGWAPLSFRVVWTSFDVGMMRVTGIWLWLILAALATGVIMHLMLVKTKIGKAMRATSSNPELALSSGINIDRVALTTWFIGAALAGVAGLFRAAGTRLSPLLGWDILLPTFAVTILGGIGSFYGAIAAAFIIGLVENV</sequence>
<name>X1C7R4_9ZZZZ</name>
<evidence type="ECO:0000256" key="9">
    <source>
        <dbReference type="SAM" id="Phobius"/>
    </source>
</evidence>
<dbReference type="CDD" id="cd06582">
    <property type="entry name" value="TM_PBP1_LivH_like"/>
    <property type="match status" value="1"/>
</dbReference>
<keyword evidence="2" id="KW-0813">Transport</keyword>
<feature type="transmembrane region" description="Helical" evidence="9">
    <location>
        <begin position="139"/>
        <end position="159"/>
    </location>
</feature>
<feature type="transmembrane region" description="Helical" evidence="9">
    <location>
        <begin position="59"/>
        <end position="79"/>
    </location>
</feature>
<dbReference type="GO" id="GO:0006865">
    <property type="term" value="P:amino acid transport"/>
    <property type="evidence" value="ECO:0007669"/>
    <property type="project" value="UniProtKB-KW"/>
</dbReference>
<keyword evidence="6 9" id="KW-1133">Transmembrane helix</keyword>
<comment type="subcellular location">
    <subcellularLocation>
        <location evidence="1">Cell membrane</location>
        <topology evidence="1">Multi-pass membrane protein</topology>
    </subcellularLocation>
</comment>
<feature type="transmembrane region" description="Helical" evidence="9">
    <location>
        <begin position="220"/>
        <end position="249"/>
    </location>
</feature>
<evidence type="ECO:0000313" key="10">
    <source>
        <dbReference type="EMBL" id="GAH04086.1"/>
    </source>
</evidence>
<dbReference type="InterPro" id="IPR001851">
    <property type="entry name" value="ABC_transp_permease"/>
</dbReference>
<evidence type="ECO:0000256" key="8">
    <source>
        <dbReference type="ARBA" id="ARBA00037998"/>
    </source>
</evidence>
<keyword evidence="5" id="KW-0029">Amino-acid transport</keyword>
<feature type="transmembrane region" description="Helical" evidence="9">
    <location>
        <begin position="187"/>
        <end position="208"/>
    </location>
</feature>
<evidence type="ECO:0000256" key="2">
    <source>
        <dbReference type="ARBA" id="ARBA00022448"/>
    </source>
</evidence>
<gene>
    <name evidence="10" type="ORF">S01H4_42134</name>
</gene>
<dbReference type="PANTHER" id="PTHR11795:SF449">
    <property type="entry name" value="BRANCHED-CHAIN AMINO ACID TRANSPORT PERMEASE PROTEIN LIVH-RELATED"/>
    <property type="match status" value="1"/>
</dbReference>
<evidence type="ECO:0000256" key="5">
    <source>
        <dbReference type="ARBA" id="ARBA00022970"/>
    </source>
</evidence>
<dbReference type="Pfam" id="PF02653">
    <property type="entry name" value="BPD_transp_2"/>
    <property type="match status" value="1"/>
</dbReference>
<comment type="similarity">
    <text evidence="8">Belongs to the binding-protein-dependent transport system permease family. LivHM subfamily.</text>
</comment>
<protein>
    <recommendedName>
        <fullName evidence="11">Branched-chain amino acid ABC transporter permease</fullName>
    </recommendedName>
</protein>
<dbReference type="GO" id="GO:0005886">
    <property type="term" value="C:plasma membrane"/>
    <property type="evidence" value="ECO:0007669"/>
    <property type="project" value="UniProtKB-SubCell"/>
</dbReference>
<dbReference type="EMBL" id="BART01023109">
    <property type="protein sequence ID" value="GAH04086.1"/>
    <property type="molecule type" value="Genomic_DNA"/>
</dbReference>
<evidence type="ECO:0008006" key="11">
    <source>
        <dbReference type="Google" id="ProtNLM"/>
    </source>
</evidence>
<feature type="transmembrane region" description="Helical" evidence="9">
    <location>
        <begin position="6"/>
        <end position="29"/>
    </location>
</feature>
<evidence type="ECO:0000256" key="1">
    <source>
        <dbReference type="ARBA" id="ARBA00004651"/>
    </source>
</evidence>
<dbReference type="GO" id="GO:0022857">
    <property type="term" value="F:transmembrane transporter activity"/>
    <property type="evidence" value="ECO:0007669"/>
    <property type="project" value="InterPro"/>
</dbReference>
<dbReference type="PANTHER" id="PTHR11795">
    <property type="entry name" value="BRANCHED-CHAIN AMINO ACID TRANSPORT SYSTEM PERMEASE PROTEIN LIVH"/>
    <property type="match status" value="1"/>
</dbReference>
<evidence type="ECO:0000256" key="7">
    <source>
        <dbReference type="ARBA" id="ARBA00023136"/>
    </source>
</evidence>
<dbReference type="InterPro" id="IPR052157">
    <property type="entry name" value="BCAA_transport_permease"/>
</dbReference>
<keyword evidence="3" id="KW-1003">Cell membrane</keyword>
<feature type="non-terminal residue" evidence="10">
    <location>
        <position position="252"/>
    </location>
</feature>
<keyword evidence="7 9" id="KW-0472">Membrane</keyword>